<sequence>MITDFTRSIVLFLLCWSLTPLAHAQQPTIQDCLGAIPVCQTVYKEDKSPSGDGNYRNEINTNISCTAGELNSIWYVFTVQEDGELGFLITPNDINDDYDWALFNITNANCADIRNNQSLMVSCNAAGGGSCNGLTGATGDTNFDIQGAGCNANSPNLAQGRTAFNDRIPMRARNTYVLMVSNWSGSTNGYTIDFSESTGLGILDESRPEVADVSVPDDCGETHIEMAFTENIDCSTINNANFSLTGPGGPYNLIIEGGICQSGGDYDKNYRLLIDPPINELGDFTFSLVTNETDQVLDVCGNPSRAFSMDFTIDYAFTLELELGADTSLLCAGDNLTLDATNMLATYQWQDGSTGPTYSVTQNGLYAVTVENDCGIVEDAIEVIYLMDVPEVELGADQQLCPDEVTVLDAESPYAEYVWQDGSTTTAYTVNSEGTYTVAVTNACGTTSDEVTIDYVQAVQLELGADQVLCEGEVLTLDVTNEDVESYQWQDGSNQPTYQITEDGTYSVTITTPCEVVSDEINVSFIETPTLELGADTSICVIDPLTLSVNIPGATYQWQDGSTQPNIPVTTTGLYAVTVNTACNVLTDAVFITVIDSIQTELGQDTFYCPGSRLRLDASAGTPAEYVWSNGITTPTLDVDAPGLYSVTVSTQCQLFEDEVEIQECEMCTFYFPNAFSPDGDGINDTFRSFPNCEVLSYNLKVFNRWGTQLFESSDYNTGWDGRYGSQEMEMGIYIWVLDYTVSENGASRSATLTGDVAIVR</sequence>
<name>A0A2D0N7G8_FLAN2</name>
<feature type="chain" id="PRO_5012203664" description="Gliding motility-associated C-terminal domain-containing protein" evidence="1">
    <location>
        <begin position="25"/>
        <end position="761"/>
    </location>
</feature>
<dbReference type="AlphaFoldDB" id="A0A2D0N7G8"/>
<organism evidence="2 3">
    <name type="scientific">Flavilitoribacter nigricans (strain ATCC 23147 / DSM 23189 / NBRC 102662 / NCIMB 1420 / SS-2)</name>
    <name type="common">Lewinella nigricans</name>
    <dbReference type="NCBI Taxonomy" id="1122177"/>
    <lineage>
        <taxon>Bacteria</taxon>
        <taxon>Pseudomonadati</taxon>
        <taxon>Bacteroidota</taxon>
        <taxon>Saprospiria</taxon>
        <taxon>Saprospirales</taxon>
        <taxon>Lewinellaceae</taxon>
        <taxon>Flavilitoribacter</taxon>
    </lineage>
</organism>
<dbReference type="EMBL" id="PDUD01000025">
    <property type="protein sequence ID" value="PHN04417.1"/>
    <property type="molecule type" value="Genomic_DNA"/>
</dbReference>
<reference evidence="2 3" key="1">
    <citation type="submission" date="2017-10" db="EMBL/GenBank/DDBJ databases">
        <title>The draft genome sequence of Lewinella nigricans NBRC 102662.</title>
        <authorList>
            <person name="Wang K."/>
        </authorList>
    </citation>
    <scope>NUCLEOTIDE SEQUENCE [LARGE SCALE GENOMIC DNA]</scope>
    <source>
        <strain evidence="2 3">NBRC 102662</strain>
    </source>
</reference>
<evidence type="ECO:0000256" key="1">
    <source>
        <dbReference type="SAM" id="SignalP"/>
    </source>
</evidence>
<dbReference type="RefSeq" id="WP_099151991.1">
    <property type="nucleotide sequence ID" value="NZ_PDUD01000025.1"/>
</dbReference>
<keyword evidence="3" id="KW-1185">Reference proteome</keyword>
<feature type="signal peptide" evidence="1">
    <location>
        <begin position="1"/>
        <end position="24"/>
    </location>
</feature>
<comment type="caution">
    <text evidence="2">The sequence shown here is derived from an EMBL/GenBank/DDBJ whole genome shotgun (WGS) entry which is preliminary data.</text>
</comment>
<keyword evidence="1" id="KW-0732">Signal</keyword>
<evidence type="ECO:0000313" key="3">
    <source>
        <dbReference type="Proteomes" id="UP000223913"/>
    </source>
</evidence>
<dbReference type="InterPro" id="IPR026341">
    <property type="entry name" value="T9SS_type_B"/>
</dbReference>
<dbReference type="OrthoDB" id="610082at2"/>
<gene>
    <name evidence="2" type="ORF">CRP01_20625</name>
</gene>
<proteinExistence type="predicted"/>
<protein>
    <recommendedName>
        <fullName evidence="4">Gliding motility-associated C-terminal domain-containing protein</fullName>
    </recommendedName>
</protein>
<evidence type="ECO:0000313" key="2">
    <source>
        <dbReference type="EMBL" id="PHN04417.1"/>
    </source>
</evidence>
<dbReference type="Proteomes" id="UP000223913">
    <property type="component" value="Unassembled WGS sequence"/>
</dbReference>
<accession>A0A2D0N7G8</accession>
<evidence type="ECO:0008006" key="4">
    <source>
        <dbReference type="Google" id="ProtNLM"/>
    </source>
</evidence>
<dbReference type="Pfam" id="PF13585">
    <property type="entry name" value="CHU_C"/>
    <property type="match status" value="1"/>
</dbReference>
<dbReference type="NCBIfam" id="TIGR04131">
    <property type="entry name" value="Bac_Flav_CTERM"/>
    <property type="match status" value="1"/>
</dbReference>